<dbReference type="EnsemblMetazoa" id="XM_038212909.1">
    <property type="protein sequence ID" value="XP_038068837.1"/>
    <property type="gene ID" value="LOC119738160"/>
</dbReference>
<evidence type="ECO:0000256" key="1">
    <source>
        <dbReference type="SAM" id="MobiDB-lite"/>
    </source>
</evidence>
<dbReference type="AlphaFoldDB" id="A0A914AYQ9"/>
<dbReference type="OrthoDB" id="8251209at2759"/>
<feature type="compositionally biased region" description="Polar residues" evidence="1">
    <location>
        <begin position="759"/>
        <end position="772"/>
    </location>
</feature>
<keyword evidence="5" id="KW-1185">Reference proteome</keyword>
<sequence length="838" mass="92968">MAQLDAAVIKLNQHLLDNTCLCDMDEASELRGMSALKSWLRGEDNVQDVLEGLLEDTLENNMKKPDRMLVGLTISKHLFEATHCAHVLHLQRQMVDSGSLLEDLGTLMSSEDRLTAFMTCQMAKAVLSSPAIDKEKAVLFLHQHLLGIGTVIRHAGHHHQTLGLVNSPSQCRQNQPNYHGQKQRNQVSPVEVSKGQMDPDQVNLNPDDSSQVCKGLVGSGQMSAQSYLGQESTGHSHATRDLGNVSKIQSHLDRSTTHLGQVNHAVFTLDLCRLLLKKICHEGSRQVKSENTGTSQGSQQPSCIQAAHSIADTGFGRLQDCQKELRHLLCRDLPCILQDFALPLPADEPHRVNMDTKDTILILASLLDLVHALLKHRHVEQHWQGFTSKLGSSLMHLFKDYCHDVIILKRLLDIFVLFTDYSPVTSCIPHSGQSHSSHPLVATLDDALITTAAGFVSMVAKGSFLEHIPYRSGPIGFGGGHFHPSSSNHEDKSGDHPLLRKLYQATLCAVKTLLNCHKSKTIYDESDVGGCLRNLWGYVCCKLNHIIPTDAHIWLVFELFSEQDDGLVWVMHCSLDLYKASQSLHPPCSLLVGQLNPHRIFCRFLDTVAYDPSVLLDLLISSETPFLEYLVCYLHTVLRDWDSFCSSLQEVASMDSKSHSQNSADVASIKPPVDEKPYFAKCESSHTHQEREEGVETSIKTKRRKTQVDGDTHQETARPKDELEYTSSSQATSSPAGAGNFSCNSCKRTDAEDIKRTPAQDSSEALSTSPNDQTLEMLCSQTNIVSQPLDDVMTTLIRLRFSIARISGSNLFPYPITPLLRLLERVEGMYEGDISEGS</sequence>
<feature type="compositionally biased region" description="Polar residues" evidence="1">
    <location>
        <begin position="725"/>
        <end position="746"/>
    </location>
</feature>
<organism evidence="4 5">
    <name type="scientific">Patiria miniata</name>
    <name type="common">Bat star</name>
    <name type="synonym">Asterina miniata</name>
    <dbReference type="NCBI Taxonomy" id="46514"/>
    <lineage>
        <taxon>Eukaryota</taxon>
        <taxon>Metazoa</taxon>
        <taxon>Echinodermata</taxon>
        <taxon>Eleutherozoa</taxon>
        <taxon>Asterozoa</taxon>
        <taxon>Asteroidea</taxon>
        <taxon>Valvatacea</taxon>
        <taxon>Valvatida</taxon>
        <taxon>Asterinidae</taxon>
        <taxon>Patiria</taxon>
    </lineage>
</organism>
<feature type="compositionally biased region" description="Basic and acidic residues" evidence="1">
    <location>
        <begin position="706"/>
        <end position="723"/>
    </location>
</feature>
<dbReference type="OMA" id="KCESSHT"/>
<dbReference type="RefSeq" id="XP_038068837.1">
    <property type="nucleotide sequence ID" value="XM_038212909.1"/>
</dbReference>
<dbReference type="InterPro" id="IPR024875">
    <property type="entry name" value="Protein_Lines"/>
</dbReference>
<dbReference type="Proteomes" id="UP000887568">
    <property type="component" value="Unplaced"/>
</dbReference>
<evidence type="ECO:0008006" key="6">
    <source>
        <dbReference type="Google" id="ProtNLM"/>
    </source>
</evidence>
<dbReference type="GeneID" id="119738160"/>
<feature type="region of interest" description="Disordered" evidence="1">
    <location>
        <begin position="168"/>
        <end position="205"/>
    </location>
</feature>
<dbReference type="Pfam" id="PF14695">
    <property type="entry name" value="LINES_C"/>
    <property type="match status" value="1"/>
</dbReference>
<dbReference type="InterPro" id="IPR032794">
    <property type="entry name" value="LINES_N"/>
</dbReference>
<feature type="compositionally biased region" description="Basic and acidic residues" evidence="1">
    <location>
        <begin position="682"/>
        <end position="694"/>
    </location>
</feature>
<dbReference type="Pfam" id="PF14694">
    <property type="entry name" value="LINES_N"/>
    <property type="match status" value="1"/>
</dbReference>
<evidence type="ECO:0000313" key="5">
    <source>
        <dbReference type="Proteomes" id="UP000887568"/>
    </source>
</evidence>
<feature type="region of interest" description="Disordered" evidence="1">
    <location>
        <begin position="682"/>
        <end position="772"/>
    </location>
</feature>
<protein>
    <recommendedName>
        <fullName evidence="6">Protein Lines</fullName>
    </recommendedName>
</protein>
<evidence type="ECO:0000259" key="3">
    <source>
        <dbReference type="Pfam" id="PF14695"/>
    </source>
</evidence>
<dbReference type="InterPro" id="IPR029415">
    <property type="entry name" value="Lines_C"/>
</dbReference>
<dbReference type="PANTHER" id="PTHR16057:SF1">
    <property type="entry name" value="PROTEIN LINES HOMOLOG 1"/>
    <property type="match status" value="1"/>
</dbReference>
<feature type="domain" description="Protein Lines C-terminal" evidence="3">
    <location>
        <begin position="792"/>
        <end position="827"/>
    </location>
</feature>
<feature type="domain" description="Protein Lines N-terminal" evidence="2">
    <location>
        <begin position="332"/>
        <end position="646"/>
    </location>
</feature>
<accession>A0A914AYQ9</accession>
<reference evidence="4" key="1">
    <citation type="submission" date="2022-11" db="UniProtKB">
        <authorList>
            <consortium name="EnsemblMetazoa"/>
        </authorList>
    </citation>
    <scope>IDENTIFICATION</scope>
</reference>
<evidence type="ECO:0000259" key="2">
    <source>
        <dbReference type="Pfam" id="PF14694"/>
    </source>
</evidence>
<dbReference type="PANTHER" id="PTHR16057">
    <property type="entry name" value="WINS1, 2 PROTEIN"/>
    <property type="match status" value="1"/>
</dbReference>
<evidence type="ECO:0000313" key="4">
    <source>
        <dbReference type="EnsemblMetazoa" id="XP_038068837.1"/>
    </source>
</evidence>
<proteinExistence type="predicted"/>
<feature type="compositionally biased region" description="Basic and acidic residues" evidence="1">
    <location>
        <begin position="747"/>
        <end position="758"/>
    </location>
</feature>
<feature type="compositionally biased region" description="Polar residues" evidence="1">
    <location>
        <begin position="168"/>
        <end position="188"/>
    </location>
</feature>
<name>A0A914AYQ9_PATMI</name>